<feature type="transmembrane region" description="Helical" evidence="1">
    <location>
        <begin position="188"/>
        <end position="207"/>
    </location>
</feature>
<evidence type="ECO:0000313" key="2">
    <source>
        <dbReference type="EMBL" id="MFC2947921.1"/>
    </source>
</evidence>
<feature type="transmembrane region" description="Helical" evidence="1">
    <location>
        <begin position="485"/>
        <end position="505"/>
    </location>
</feature>
<protein>
    <recommendedName>
        <fullName evidence="4">ABC-2 type transport system permease protein</fullName>
    </recommendedName>
</protein>
<feature type="transmembrane region" description="Helical" evidence="1">
    <location>
        <begin position="253"/>
        <end position="274"/>
    </location>
</feature>
<organism evidence="2 3">
    <name type="scientific">Virgibacillus sediminis</name>
    <dbReference type="NCBI Taxonomy" id="202260"/>
    <lineage>
        <taxon>Bacteria</taxon>
        <taxon>Bacillati</taxon>
        <taxon>Bacillota</taxon>
        <taxon>Bacilli</taxon>
        <taxon>Bacillales</taxon>
        <taxon>Bacillaceae</taxon>
        <taxon>Virgibacillus</taxon>
    </lineage>
</organism>
<keyword evidence="3" id="KW-1185">Reference proteome</keyword>
<feature type="transmembrane region" description="Helical" evidence="1">
    <location>
        <begin position="119"/>
        <end position="140"/>
    </location>
</feature>
<feature type="transmembrane region" description="Helical" evidence="1">
    <location>
        <begin position="325"/>
        <end position="347"/>
    </location>
</feature>
<evidence type="ECO:0000313" key="3">
    <source>
        <dbReference type="Proteomes" id="UP001595387"/>
    </source>
</evidence>
<keyword evidence="1" id="KW-0472">Membrane</keyword>
<dbReference type="RefSeq" id="WP_390304322.1">
    <property type="nucleotide sequence ID" value="NZ_JBHRRZ010000011.1"/>
</dbReference>
<reference evidence="3" key="1">
    <citation type="journal article" date="2019" name="Int. J. Syst. Evol. Microbiol.">
        <title>The Global Catalogue of Microorganisms (GCM) 10K type strain sequencing project: providing services to taxonomists for standard genome sequencing and annotation.</title>
        <authorList>
            <consortium name="The Broad Institute Genomics Platform"/>
            <consortium name="The Broad Institute Genome Sequencing Center for Infectious Disease"/>
            <person name="Wu L."/>
            <person name="Ma J."/>
        </authorList>
    </citation>
    <scope>NUCLEOTIDE SEQUENCE [LARGE SCALE GENOMIC DNA]</scope>
    <source>
        <strain evidence="3">KCTC 13193</strain>
    </source>
</reference>
<keyword evidence="1" id="KW-1133">Transmembrane helix</keyword>
<feature type="transmembrane region" description="Helical" evidence="1">
    <location>
        <begin position="511"/>
        <end position="529"/>
    </location>
</feature>
<feature type="transmembrane region" description="Helical" evidence="1">
    <location>
        <begin position="440"/>
        <end position="464"/>
    </location>
</feature>
<name>A0ABV7A4Q6_9BACI</name>
<evidence type="ECO:0000256" key="1">
    <source>
        <dbReference type="SAM" id="Phobius"/>
    </source>
</evidence>
<feature type="transmembrane region" description="Helical" evidence="1">
    <location>
        <begin position="409"/>
        <end position="434"/>
    </location>
</feature>
<feature type="transmembrane region" description="Helical" evidence="1">
    <location>
        <begin position="367"/>
        <end position="388"/>
    </location>
</feature>
<accession>A0ABV7A4Q6</accession>
<comment type="caution">
    <text evidence="2">The sequence shown here is derived from an EMBL/GenBank/DDBJ whole genome shotgun (WGS) entry which is preliminary data.</text>
</comment>
<gene>
    <name evidence="2" type="ORF">ACFODW_06145</name>
</gene>
<sequence>MRNTWLLTKTILKMQYSRAGKSSSQLWLYALAAVFLLPMSLIYLSVISSLVGNLYDILAPIGQEQLLLGMLFLLIHLLLFLVGFITIIGAFYFSDDIASFIHFPFQPYQLLTAKAANPFIYMYVISAALYFPAFFAYGAASGASLLFYIYGLILYLFMPLIPFTAASLILMVLMRFINISKNKDRSRVIGGTLSLAVIILINVLVRINTGSDPIQQLAGMIERNDNLLKAATSFYPPSYISAMVLGSAASLSGFLYFLLQTGISLAAAFLFIWAGQRLYLKGALGIGGGSRRNSSRPALSKKVKSRPVWWAYIIKELRLIFRTPAFFMQGVIQSLFAPVFILVLFIFDFGDNPLGVLGGMFNEKEWLLLLFIIGLFTLSGNGTSISSISREGKDWHANLFLPLHMKQVLFSKIAAAWIINLLGITLVLILGILIGAPLSILPAWLVIMFTASWFTSMLGTYLDFLSPKLNWTEEQEVFKSRMTGLFLLVFSLGPLGLLVLLLWHIPIFQGLFPTSVLLMGSLLGAVFLIQQLLNQKLKTNHQQFL</sequence>
<feature type="transmembrane region" description="Helical" evidence="1">
    <location>
        <begin position="66"/>
        <end position="93"/>
    </location>
</feature>
<feature type="transmembrane region" description="Helical" evidence="1">
    <location>
        <begin position="26"/>
        <end position="46"/>
    </location>
</feature>
<feature type="transmembrane region" description="Helical" evidence="1">
    <location>
        <begin position="146"/>
        <end position="176"/>
    </location>
</feature>
<keyword evidence="1" id="KW-0812">Transmembrane</keyword>
<dbReference type="EMBL" id="JBHRRZ010000011">
    <property type="protein sequence ID" value="MFC2947921.1"/>
    <property type="molecule type" value="Genomic_DNA"/>
</dbReference>
<proteinExistence type="predicted"/>
<evidence type="ECO:0008006" key="4">
    <source>
        <dbReference type="Google" id="ProtNLM"/>
    </source>
</evidence>
<dbReference type="InterPro" id="IPR031599">
    <property type="entry name" value="ABC_tran_2"/>
</dbReference>
<dbReference type="Pfam" id="PF16949">
    <property type="entry name" value="ABC_tran_2"/>
    <property type="match status" value="1"/>
</dbReference>
<dbReference type="Proteomes" id="UP001595387">
    <property type="component" value="Unassembled WGS sequence"/>
</dbReference>